<dbReference type="InterPro" id="IPR050812">
    <property type="entry name" value="Preph/Arog_dehydrog"/>
</dbReference>
<protein>
    <recommendedName>
        <fullName evidence="2">Prephenate/arogenate dehydrogenase domain-containing protein</fullName>
    </recommendedName>
</protein>
<dbReference type="InterPro" id="IPR046826">
    <property type="entry name" value="PDH_N"/>
</dbReference>
<dbReference type="InterPro" id="IPR036291">
    <property type="entry name" value="NAD(P)-bd_dom_sf"/>
</dbReference>
<dbReference type="SUPFAM" id="SSF48179">
    <property type="entry name" value="6-phosphogluconate dehydrogenase C-terminal domain-like"/>
    <property type="match status" value="1"/>
</dbReference>
<dbReference type="Gene3D" id="3.40.50.720">
    <property type="entry name" value="NAD(P)-binding Rossmann-like Domain"/>
    <property type="match status" value="1"/>
</dbReference>
<proteinExistence type="predicted"/>
<dbReference type="InterPro" id="IPR008927">
    <property type="entry name" value="6-PGluconate_DH-like_C_sf"/>
</dbReference>
<sequence>SRSSLIIFCTPVNLIVEGVLSAAPYCASGTLMTDTGSVKGVICHHLKNQLPPNVHFIGSHPLAGSEKQGYENASADLYQNKVCIVTPEIVTPEENAPSDQQQRLQQLWEFIGMKVSVMSPTEHDDIVARTSHLPHLLASAMVQTVLTDETVHFAASGFRDTTRIAAGDADLWTSILLDNADAVLDGLEKYCEVLKEFRRTLHNRDAQALKNLLQNAKTTREQLR</sequence>
<dbReference type="AlphaFoldDB" id="A0A3B1D4G6"/>
<dbReference type="Pfam" id="PF20463">
    <property type="entry name" value="PDH_C"/>
    <property type="match status" value="1"/>
</dbReference>
<dbReference type="GO" id="GO:0070403">
    <property type="term" value="F:NAD+ binding"/>
    <property type="evidence" value="ECO:0007669"/>
    <property type="project" value="InterPro"/>
</dbReference>
<dbReference type="EMBL" id="UOGL01000138">
    <property type="protein sequence ID" value="VAX37756.1"/>
    <property type="molecule type" value="Genomic_DNA"/>
</dbReference>
<feature type="domain" description="Prephenate/arogenate dehydrogenase" evidence="2">
    <location>
        <begin position="1"/>
        <end position="224"/>
    </location>
</feature>
<dbReference type="SUPFAM" id="SSF51735">
    <property type="entry name" value="NAD(P)-binding Rossmann-fold domains"/>
    <property type="match status" value="1"/>
</dbReference>
<reference evidence="3" key="1">
    <citation type="submission" date="2018-06" db="EMBL/GenBank/DDBJ databases">
        <authorList>
            <person name="Zhirakovskaya E."/>
        </authorList>
    </citation>
    <scope>NUCLEOTIDE SEQUENCE</scope>
</reference>
<dbReference type="GO" id="GO:0004665">
    <property type="term" value="F:prephenate dehydrogenase (NADP+) activity"/>
    <property type="evidence" value="ECO:0007669"/>
    <property type="project" value="InterPro"/>
</dbReference>
<dbReference type="GO" id="GO:0008977">
    <property type="term" value="F:prephenate dehydrogenase (NAD+) activity"/>
    <property type="evidence" value="ECO:0007669"/>
    <property type="project" value="InterPro"/>
</dbReference>
<evidence type="ECO:0000256" key="1">
    <source>
        <dbReference type="ARBA" id="ARBA00023002"/>
    </source>
</evidence>
<evidence type="ECO:0000313" key="3">
    <source>
        <dbReference type="EMBL" id="VAX37756.1"/>
    </source>
</evidence>
<feature type="non-terminal residue" evidence="3">
    <location>
        <position position="1"/>
    </location>
</feature>
<gene>
    <name evidence="3" type="ORF">MNBD_PLANCTO02-435</name>
</gene>
<evidence type="ECO:0000259" key="2">
    <source>
        <dbReference type="PROSITE" id="PS51176"/>
    </source>
</evidence>
<dbReference type="PROSITE" id="PS51176">
    <property type="entry name" value="PDH_ADH"/>
    <property type="match status" value="1"/>
</dbReference>
<keyword evidence="1" id="KW-0560">Oxidoreductase</keyword>
<dbReference type="PANTHER" id="PTHR21363:SF0">
    <property type="entry name" value="PREPHENATE DEHYDROGENASE [NADP(+)]"/>
    <property type="match status" value="1"/>
</dbReference>
<dbReference type="Pfam" id="PF02153">
    <property type="entry name" value="PDH_N"/>
    <property type="match status" value="1"/>
</dbReference>
<dbReference type="InterPro" id="IPR046825">
    <property type="entry name" value="PDH_C"/>
</dbReference>
<dbReference type="PANTHER" id="PTHR21363">
    <property type="entry name" value="PREPHENATE DEHYDROGENASE"/>
    <property type="match status" value="1"/>
</dbReference>
<dbReference type="InterPro" id="IPR003099">
    <property type="entry name" value="Prephen_DH"/>
</dbReference>
<accession>A0A3B1D4G6</accession>
<organism evidence="3">
    <name type="scientific">hydrothermal vent metagenome</name>
    <dbReference type="NCBI Taxonomy" id="652676"/>
    <lineage>
        <taxon>unclassified sequences</taxon>
        <taxon>metagenomes</taxon>
        <taxon>ecological metagenomes</taxon>
    </lineage>
</organism>
<name>A0A3B1D4G6_9ZZZZ</name>
<dbReference type="GO" id="GO:0006571">
    <property type="term" value="P:tyrosine biosynthetic process"/>
    <property type="evidence" value="ECO:0007669"/>
    <property type="project" value="InterPro"/>
</dbReference>
<dbReference type="Gene3D" id="1.10.3660.10">
    <property type="entry name" value="6-phosphogluconate dehydrogenase C-terminal like domain"/>
    <property type="match status" value="1"/>
</dbReference>